<dbReference type="GO" id="GO:0007264">
    <property type="term" value="P:small GTPase-mediated signal transduction"/>
    <property type="evidence" value="ECO:0007669"/>
    <property type="project" value="UniProtKB-UniRule"/>
</dbReference>
<dbReference type="GO" id="GO:0016192">
    <property type="term" value="P:vesicle-mediated transport"/>
    <property type="evidence" value="ECO:0007669"/>
    <property type="project" value="TreeGrafter"/>
</dbReference>
<dbReference type="SUPFAM" id="SSF51905">
    <property type="entry name" value="FAD/NAD(P)-binding domain"/>
    <property type="match status" value="1"/>
</dbReference>
<evidence type="ECO:0000256" key="2">
    <source>
        <dbReference type="PIRNR" id="PIRNR037514"/>
    </source>
</evidence>
<dbReference type="Proteomes" id="UP000034680">
    <property type="component" value="Unassembled WGS sequence"/>
</dbReference>
<protein>
    <recommendedName>
        <fullName evidence="2">Rab proteins geranylgeranyltransferase</fullName>
    </recommendedName>
</protein>
<dbReference type="GO" id="GO:0005092">
    <property type="term" value="F:GDP-dissociation inhibitor activity"/>
    <property type="evidence" value="ECO:0007669"/>
    <property type="project" value="UniProtKB-UniRule"/>
</dbReference>
<dbReference type="GO" id="GO:0005968">
    <property type="term" value="C:Rab-protein geranylgeranyltransferase complex"/>
    <property type="evidence" value="ECO:0007669"/>
    <property type="project" value="TreeGrafter"/>
</dbReference>
<evidence type="ECO:0000313" key="4">
    <source>
        <dbReference type="Proteomes" id="UP000034680"/>
    </source>
</evidence>
<reference evidence="3 4" key="1">
    <citation type="submission" date="2015-05" db="EMBL/GenBank/DDBJ databases">
        <title>Distinctive expansion of gene families associated with plant cell wall degradation and secondary metabolism in the genomes of grapevine trunk pathogens.</title>
        <authorList>
            <person name="Lawrence D.P."/>
            <person name="Travadon R."/>
            <person name="Rolshausen P.E."/>
            <person name="Baumgartner K."/>
        </authorList>
    </citation>
    <scope>NUCLEOTIDE SEQUENCE [LARGE SCALE GENOMIC DNA]</scope>
    <source>
        <strain evidence="3">DA912</strain>
    </source>
</reference>
<dbReference type="GO" id="GO:0005829">
    <property type="term" value="C:cytosol"/>
    <property type="evidence" value="ECO:0007669"/>
    <property type="project" value="TreeGrafter"/>
</dbReference>
<dbReference type="InterPro" id="IPR018203">
    <property type="entry name" value="GDP_dissociation_inhibitor"/>
</dbReference>
<dbReference type="Pfam" id="PF00996">
    <property type="entry name" value="GDI"/>
    <property type="match status" value="1"/>
</dbReference>
<dbReference type="InterPro" id="IPR017230">
    <property type="entry name" value="Mrs6"/>
</dbReference>
<dbReference type="EMBL" id="LCUC01000225">
    <property type="protein sequence ID" value="KKY33881.1"/>
    <property type="molecule type" value="Genomic_DNA"/>
</dbReference>
<gene>
    <name evidence="3" type="ORF">UCDDA912_g06126</name>
</gene>
<dbReference type="GO" id="GO:0016740">
    <property type="term" value="F:transferase activity"/>
    <property type="evidence" value="ECO:0007669"/>
    <property type="project" value="UniProtKB-KW"/>
</dbReference>
<dbReference type="PANTHER" id="PTHR11787:SF4">
    <property type="entry name" value="CHM, RAB ESCORT PROTEIN 1"/>
    <property type="match status" value="1"/>
</dbReference>
<reference evidence="3 4" key="2">
    <citation type="submission" date="2015-05" db="EMBL/GenBank/DDBJ databases">
        <authorList>
            <person name="Morales-Cruz A."/>
            <person name="Amrine K.C."/>
            <person name="Cantu D."/>
        </authorList>
    </citation>
    <scope>NUCLEOTIDE SEQUENCE [LARGE SCALE GENOMIC DNA]</scope>
    <source>
        <strain evidence="3">DA912</strain>
    </source>
</reference>
<dbReference type="Gene3D" id="1.10.405.10">
    <property type="entry name" value="Guanine Nucleotide Dissociation Inhibitor, domain 1"/>
    <property type="match status" value="1"/>
</dbReference>
<dbReference type="GO" id="GO:0005634">
    <property type="term" value="C:nucleus"/>
    <property type="evidence" value="ECO:0007669"/>
    <property type="project" value="TreeGrafter"/>
</dbReference>
<proteinExistence type="inferred from homology"/>
<comment type="similarity">
    <text evidence="1 2">Belongs to the Rab GDI family.</text>
</comment>
<accession>A0A0G2FIE4</accession>
<dbReference type="Gene3D" id="3.50.50.60">
    <property type="entry name" value="FAD/NAD(P)-binding domain"/>
    <property type="match status" value="1"/>
</dbReference>
<keyword evidence="4" id="KW-1185">Reference proteome</keyword>
<dbReference type="STRING" id="1214573.A0A0G2FIE4"/>
<dbReference type="Gene3D" id="3.30.519.10">
    <property type="entry name" value="Guanine Nucleotide Dissociation Inhibitor, domain 2"/>
    <property type="match status" value="1"/>
</dbReference>
<evidence type="ECO:0000313" key="3">
    <source>
        <dbReference type="EMBL" id="KKY33881.1"/>
    </source>
</evidence>
<dbReference type="PIRSF" id="PIRSF037514">
    <property type="entry name" value="Rab_ger_ger_transf_A_fun"/>
    <property type="match status" value="1"/>
</dbReference>
<dbReference type="PRINTS" id="PR00891">
    <property type="entry name" value="RABGDIREP"/>
</dbReference>
<sequence>MESLSETNWDVIICGTGLQQSLLALALSRSDKKILHVDPNEYYGGPEAAFSLQEADAWASEIAKAPSSSVFTAAAVTKPEEVPDSGIKLSFPRAYALSLSPQIVHANSKLLSQLVSSRCYRQLEFLAVGSFFIFKPASEPAAAPTLARIPSTREDVFSSTDLSARVKRQLMKFLKLVLSYEEEATLPQWQEYADKPLADLLSEKMGLDEGLRTYIITLTVSLDGRISTKDGLATIHRHLTSMGLFGPGFAAVYPKWGGGSEIAQVGCRAGAVGGGIYMLGTGIKELKDASTGGEVELELSEGTVVKTKMLFRGPGDVPAGDSIKVSKLIAIIGSPLDPLFETTIEGAPTPAVAVIALPPGSVKSSEGVESTYPIYAIVHSSDTGECPAGQSVFYLSTIHTPESKSLLQSSVDNLLAALGPEGSSKPQVLYQLYYEQQSVNANSLAGEQHIFDFPPSPVSLALEDSMLDPVHQAWVKAMGGQVSEETLAEYMVFTDREGAGDDDDYE</sequence>
<dbReference type="AlphaFoldDB" id="A0A0G2FIE4"/>
<comment type="caution">
    <text evidence="3">The sequence shown here is derived from an EMBL/GenBank/DDBJ whole genome shotgun (WGS) entry which is preliminary data.</text>
</comment>
<organism evidence="3 4">
    <name type="scientific">Diaporthe ampelina</name>
    <dbReference type="NCBI Taxonomy" id="1214573"/>
    <lineage>
        <taxon>Eukaryota</taxon>
        <taxon>Fungi</taxon>
        <taxon>Dikarya</taxon>
        <taxon>Ascomycota</taxon>
        <taxon>Pezizomycotina</taxon>
        <taxon>Sordariomycetes</taxon>
        <taxon>Sordariomycetidae</taxon>
        <taxon>Diaporthales</taxon>
        <taxon>Diaporthaceae</taxon>
        <taxon>Diaporthe</taxon>
    </lineage>
</organism>
<dbReference type="PANTHER" id="PTHR11787">
    <property type="entry name" value="RAB GDP-DISSOCIATION INHIBITOR"/>
    <property type="match status" value="1"/>
</dbReference>
<dbReference type="OrthoDB" id="1923006at2759"/>
<evidence type="ECO:0000256" key="1">
    <source>
        <dbReference type="ARBA" id="ARBA00005593"/>
    </source>
</evidence>
<keyword evidence="3" id="KW-0808">Transferase</keyword>
<name>A0A0G2FIE4_9PEZI</name>
<dbReference type="InterPro" id="IPR036188">
    <property type="entry name" value="FAD/NAD-bd_sf"/>
</dbReference>